<name>A0ABV4A0N3_9BURK</name>
<feature type="region of interest" description="Disordered" evidence="1">
    <location>
        <begin position="23"/>
        <end position="45"/>
    </location>
</feature>
<feature type="compositionally biased region" description="Basic and acidic residues" evidence="1">
    <location>
        <begin position="32"/>
        <end position="45"/>
    </location>
</feature>
<proteinExistence type="predicted"/>
<keyword evidence="3" id="KW-1185">Reference proteome</keyword>
<dbReference type="EMBL" id="JBFYGN010000036">
    <property type="protein sequence ID" value="MEX8195195.1"/>
    <property type="molecule type" value="Genomic_DNA"/>
</dbReference>
<organism evidence="2 3">
    <name type="scientific">Comamonas guangdongensis</name>
    <dbReference type="NCBI Taxonomy" id="510515"/>
    <lineage>
        <taxon>Bacteria</taxon>
        <taxon>Pseudomonadati</taxon>
        <taxon>Pseudomonadota</taxon>
        <taxon>Betaproteobacteria</taxon>
        <taxon>Burkholderiales</taxon>
        <taxon>Comamonadaceae</taxon>
        <taxon>Comamonas</taxon>
    </lineage>
</organism>
<evidence type="ECO:0000313" key="3">
    <source>
        <dbReference type="Proteomes" id="UP001561046"/>
    </source>
</evidence>
<evidence type="ECO:0000256" key="1">
    <source>
        <dbReference type="SAM" id="MobiDB-lite"/>
    </source>
</evidence>
<protein>
    <submittedName>
        <fullName evidence="2">Uncharacterized protein</fullName>
    </submittedName>
</protein>
<sequence length="45" mass="5203">MQINRRQQLIEAWQTCARHVQIGKPAGSRPLAHPERNEQSKDLPL</sequence>
<dbReference type="Proteomes" id="UP001561046">
    <property type="component" value="Unassembled WGS sequence"/>
</dbReference>
<comment type="caution">
    <text evidence="2">The sequence shown here is derived from an EMBL/GenBank/DDBJ whole genome shotgun (WGS) entry which is preliminary data.</text>
</comment>
<reference evidence="2 3" key="1">
    <citation type="journal article" date="2013" name="Int. J. Syst. Evol. Microbiol.">
        <title>Comamonas guangdongensis sp. nov., isolated from subterranean forest sediment, and emended description of the genus Comamonas.</title>
        <authorList>
            <person name="Zhang J."/>
            <person name="Wang Y."/>
            <person name="Zhou S."/>
            <person name="Wu C."/>
            <person name="He J."/>
            <person name="Li F."/>
        </authorList>
    </citation>
    <scope>NUCLEOTIDE SEQUENCE [LARGE SCALE GENOMIC DNA]</scope>
    <source>
        <strain evidence="2 3">CCTCC AB2011133</strain>
    </source>
</reference>
<accession>A0ABV4A0N3</accession>
<evidence type="ECO:0000313" key="2">
    <source>
        <dbReference type="EMBL" id="MEX8195195.1"/>
    </source>
</evidence>
<gene>
    <name evidence="2" type="ORF">AB6724_20375</name>
</gene>